<organism evidence="4 5">
    <name type="scientific">Achromobacter arsenitoxydans SY8</name>
    <dbReference type="NCBI Taxonomy" id="477184"/>
    <lineage>
        <taxon>Bacteria</taxon>
        <taxon>Pseudomonadati</taxon>
        <taxon>Pseudomonadota</taxon>
        <taxon>Betaproteobacteria</taxon>
        <taxon>Burkholderiales</taxon>
        <taxon>Alcaligenaceae</taxon>
        <taxon>Achromobacter</taxon>
    </lineage>
</organism>
<proteinExistence type="predicted"/>
<dbReference type="AlphaFoldDB" id="H0F080"/>
<dbReference type="Proteomes" id="UP000003113">
    <property type="component" value="Unassembled WGS sequence"/>
</dbReference>
<feature type="signal peptide" evidence="1">
    <location>
        <begin position="1"/>
        <end position="27"/>
    </location>
</feature>
<dbReference type="InterPro" id="IPR006860">
    <property type="entry name" value="FecR"/>
</dbReference>
<dbReference type="Gene3D" id="3.10.350.10">
    <property type="entry name" value="LysM domain"/>
    <property type="match status" value="1"/>
</dbReference>
<dbReference type="STRING" id="477184.KYC_00801"/>
<keyword evidence="1" id="KW-0732">Signal</keyword>
<dbReference type="PANTHER" id="PTHR38731">
    <property type="entry name" value="LIPL45-RELATED LIPOPROTEIN-RELATED"/>
    <property type="match status" value="1"/>
</dbReference>
<dbReference type="EMBL" id="AGUF01000003">
    <property type="protein sequence ID" value="EHK68319.1"/>
    <property type="molecule type" value="Genomic_DNA"/>
</dbReference>
<dbReference type="InterPro" id="IPR036779">
    <property type="entry name" value="LysM_dom_sf"/>
</dbReference>
<dbReference type="InterPro" id="IPR016930">
    <property type="entry name" value="UCP029644"/>
</dbReference>
<reference evidence="4 5" key="1">
    <citation type="journal article" date="2012" name="J. Bacteriol.">
        <title>Genome sequence of the highly efficient arsenite-oxidizing bacterium Achromobacter arsenitoxydans SY8.</title>
        <authorList>
            <person name="Li X."/>
            <person name="Hu Y."/>
            <person name="Gong J."/>
            <person name="Lin Y."/>
            <person name="Johnstone L."/>
            <person name="Rensing C."/>
            <person name="Wang G."/>
        </authorList>
    </citation>
    <scope>NUCLEOTIDE SEQUENCE [LARGE SCALE GENOMIC DNA]</scope>
    <source>
        <strain evidence="4 5">SY8</strain>
    </source>
</reference>
<accession>H0F080</accession>
<dbReference type="PANTHER" id="PTHR38731:SF1">
    <property type="entry name" value="FECR PROTEIN DOMAIN-CONTAINING PROTEIN"/>
    <property type="match status" value="1"/>
</dbReference>
<gene>
    <name evidence="4" type="ORF">KYC_00801</name>
</gene>
<feature type="domain" description="FecR protein" evidence="3">
    <location>
        <begin position="123"/>
        <end position="224"/>
    </location>
</feature>
<dbReference type="Gene3D" id="2.60.120.1440">
    <property type="match status" value="1"/>
</dbReference>
<feature type="domain" description="LysM" evidence="2">
    <location>
        <begin position="39"/>
        <end position="85"/>
    </location>
</feature>
<dbReference type="Pfam" id="PF01476">
    <property type="entry name" value="LysM"/>
    <property type="match status" value="1"/>
</dbReference>
<name>H0F080_9BURK</name>
<sequence length="372" mass="38193">MITMSRSRALSLFVLLSCVTLGSPALGQPAGALGEDFIHRVRPGETLIELANRYTRNQSNWTRLQALNSVTAPEAMPIGLELHIPLSMIPVREAQATVVHVSGQAALDGKAPQPGTLVSEGSTLETAPNGFVTLELADGSKLTLPSNGAVELTRLRQFEGTALTDSIVNVRRGGVESTVAPSGSGVGRFEIRTPVAVTGVRGTRFRVQSGDHGVHSEVLEGSVRLQPHAPGATPPAKPVAVNGGYGAAVGADGSVSGVRALLAAPQLGDPVRVGGAWTSAFAPVPGAQSYLVRVSRDADGALPVSSASFPGNDIRFSAPGPGTFYVSVRAVDNLGLNGQDSVQTFEGANMLLTSFGLSVGSGTGGLVTLTAY</sequence>
<comment type="caution">
    <text evidence="4">The sequence shown here is derived from an EMBL/GenBank/DDBJ whole genome shotgun (WGS) entry which is preliminary data.</text>
</comment>
<dbReference type="eggNOG" id="COG4254">
    <property type="taxonomic scope" value="Bacteria"/>
</dbReference>
<dbReference type="PATRIC" id="fig|477184.5.peg.153"/>
<feature type="chain" id="PRO_5003531932" evidence="1">
    <location>
        <begin position="28"/>
        <end position="372"/>
    </location>
</feature>
<evidence type="ECO:0000259" key="2">
    <source>
        <dbReference type="Pfam" id="PF01476"/>
    </source>
</evidence>
<evidence type="ECO:0000259" key="3">
    <source>
        <dbReference type="Pfam" id="PF04773"/>
    </source>
</evidence>
<dbReference type="InterPro" id="IPR018392">
    <property type="entry name" value="LysM"/>
</dbReference>
<protein>
    <submittedName>
        <fullName evidence="4">LysM domain-containing protein 4</fullName>
    </submittedName>
</protein>
<dbReference type="CDD" id="cd00118">
    <property type="entry name" value="LysM"/>
    <property type="match status" value="1"/>
</dbReference>
<keyword evidence="5" id="KW-1185">Reference proteome</keyword>
<evidence type="ECO:0000313" key="4">
    <source>
        <dbReference type="EMBL" id="EHK68319.1"/>
    </source>
</evidence>
<dbReference type="Pfam" id="PF04773">
    <property type="entry name" value="FecR"/>
    <property type="match status" value="1"/>
</dbReference>
<evidence type="ECO:0000256" key="1">
    <source>
        <dbReference type="SAM" id="SignalP"/>
    </source>
</evidence>
<evidence type="ECO:0000313" key="5">
    <source>
        <dbReference type="Proteomes" id="UP000003113"/>
    </source>
</evidence>
<dbReference type="eggNOG" id="COG1652">
    <property type="taxonomic scope" value="Bacteria"/>
</dbReference>
<dbReference type="PIRSF" id="PIRSF029644">
    <property type="entry name" value="UCP029644"/>
    <property type="match status" value="1"/>
</dbReference>